<feature type="transmembrane region" description="Helical" evidence="11">
    <location>
        <begin position="113"/>
        <end position="133"/>
    </location>
</feature>
<evidence type="ECO:0000313" key="14">
    <source>
        <dbReference type="Proteomes" id="UP000001542"/>
    </source>
</evidence>
<dbReference type="GO" id="GO:0044351">
    <property type="term" value="P:macropinocytosis"/>
    <property type="evidence" value="ECO:0007669"/>
    <property type="project" value="UniProtKB-ARBA"/>
</dbReference>
<dbReference type="PRINTS" id="PR01072">
    <property type="entry name" value="PRESENILIN"/>
</dbReference>
<keyword evidence="7 11" id="KW-0333">Golgi apparatus</keyword>
<keyword evidence="14" id="KW-1185">Reference proteome</keyword>
<feature type="transmembrane region" description="Helical" evidence="11">
    <location>
        <begin position="140"/>
        <end position="160"/>
    </location>
</feature>
<evidence type="ECO:0000256" key="3">
    <source>
        <dbReference type="ARBA" id="ARBA00022801"/>
    </source>
</evidence>
<feature type="transmembrane region" description="Helical" evidence="11">
    <location>
        <begin position="51"/>
        <end position="75"/>
    </location>
</feature>
<keyword evidence="2 11" id="KW-0812">Transmembrane</keyword>
<feature type="transmembrane region" description="Helical" evidence="11">
    <location>
        <begin position="385"/>
        <end position="404"/>
    </location>
</feature>
<keyword evidence="11" id="KW-0645">Protease</keyword>
<feature type="compositionally biased region" description="Basic and acidic residues" evidence="12">
    <location>
        <begin position="224"/>
        <end position="233"/>
    </location>
</feature>
<comment type="subcellular location">
    <subcellularLocation>
        <location evidence="11">Endoplasmic reticulum membrane</location>
        <topology evidence="11">Multi-pass membrane protein</topology>
    </subcellularLocation>
    <subcellularLocation>
        <location evidence="11">Golgi apparatus membrane</location>
        <topology evidence="11">Multi-pass membrane protein</topology>
    </subcellularLocation>
</comment>
<dbReference type="SMR" id="A2F6H8"/>
<dbReference type="RefSeq" id="XP_001312406.1">
    <property type="nucleotide sequence ID" value="XM_001312405.1"/>
</dbReference>
<protein>
    <recommendedName>
        <fullName evidence="11">Presenilin</fullName>
        <ecNumber evidence="11">3.4.23.-</ecNumber>
    </recommendedName>
</protein>
<keyword evidence="8 11" id="KW-0472">Membrane</keyword>
<dbReference type="OMA" id="TTNLMMF"/>
<dbReference type="Proteomes" id="UP000001542">
    <property type="component" value="Unassembled WGS sequence"/>
</dbReference>
<reference evidence="13" key="1">
    <citation type="submission" date="2006-10" db="EMBL/GenBank/DDBJ databases">
        <authorList>
            <person name="Amadeo P."/>
            <person name="Zhao Q."/>
            <person name="Wortman J."/>
            <person name="Fraser-Liggett C."/>
            <person name="Carlton J."/>
        </authorList>
    </citation>
    <scope>NUCLEOTIDE SEQUENCE</scope>
    <source>
        <strain evidence="13">G3</strain>
    </source>
</reference>
<evidence type="ECO:0000256" key="12">
    <source>
        <dbReference type="SAM" id="MobiDB-lite"/>
    </source>
</evidence>
<name>A2F6H8_TRIV3</name>
<evidence type="ECO:0000313" key="13">
    <source>
        <dbReference type="EMBL" id="EAX99476.1"/>
    </source>
</evidence>
<dbReference type="OrthoDB" id="432970at2759"/>
<dbReference type="KEGG" id="tva:4757277"/>
<feature type="compositionally biased region" description="Basic and acidic residues" evidence="12">
    <location>
        <begin position="259"/>
        <end position="272"/>
    </location>
</feature>
<comment type="function">
    <text evidence="9">Probable catalytic subunit of the gamma-secretase complex, an endoprotease complex that catalyzes the intramembrane cleavage of integral membrane proteins such as Notch receptors. Requires the other members of the gamma-secretase complex to have a protease activity.</text>
</comment>
<feature type="transmembrane region" description="Helical" evidence="11">
    <location>
        <begin position="166"/>
        <end position="187"/>
    </location>
</feature>
<feature type="transmembrane region" description="Helical" evidence="11">
    <location>
        <begin position="359"/>
        <end position="379"/>
    </location>
</feature>
<dbReference type="eggNOG" id="KOG2736">
    <property type="taxonomic scope" value="Eukaryota"/>
</dbReference>
<evidence type="ECO:0000256" key="5">
    <source>
        <dbReference type="ARBA" id="ARBA00022976"/>
    </source>
</evidence>
<dbReference type="PANTHER" id="PTHR10202">
    <property type="entry name" value="PRESENILIN"/>
    <property type="match status" value="1"/>
</dbReference>
<gene>
    <name evidence="13" type="ORF">TVAG_412920</name>
</gene>
<comment type="function">
    <text evidence="11">Probable subunit of the gamma-secretase complex, an endoprotease complex that catalyzes the intramembrane cleavage of integral membrane proteins such as Notch receptors.</text>
</comment>
<feature type="region of interest" description="Disordered" evidence="12">
    <location>
        <begin position="216"/>
        <end position="325"/>
    </location>
</feature>
<keyword evidence="4 11" id="KW-0256">Endoplasmic reticulum</keyword>
<dbReference type="SMART" id="SM00730">
    <property type="entry name" value="PSN"/>
    <property type="match status" value="1"/>
</dbReference>
<dbReference type="EC" id="3.4.23.-" evidence="11"/>
<reference evidence="13" key="2">
    <citation type="journal article" date="2007" name="Science">
        <title>Draft genome sequence of the sexually transmitted pathogen Trichomonas vaginalis.</title>
        <authorList>
            <person name="Carlton J.M."/>
            <person name="Hirt R.P."/>
            <person name="Silva J.C."/>
            <person name="Delcher A.L."/>
            <person name="Schatz M."/>
            <person name="Zhao Q."/>
            <person name="Wortman J.R."/>
            <person name="Bidwell S.L."/>
            <person name="Alsmark U.C.M."/>
            <person name="Besteiro S."/>
            <person name="Sicheritz-Ponten T."/>
            <person name="Noel C.J."/>
            <person name="Dacks J.B."/>
            <person name="Foster P.G."/>
            <person name="Simillion C."/>
            <person name="Van de Peer Y."/>
            <person name="Miranda-Saavedra D."/>
            <person name="Barton G.J."/>
            <person name="Westrop G.D."/>
            <person name="Mueller S."/>
            <person name="Dessi D."/>
            <person name="Fiori P.L."/>
            <person name="Ren Q."/>
            <person name="Paulsen I."/>
            <person name="Zhang H."/>
            <person name="Bastida-Corcuera F.D."/>
            <person name="Simoes-Barbosa A."/>
            <person name="Brown M.T."/>
            <person name="Hayes R.D."/>
            <person name="Mukherjee M."/>
            <person name="Okumura C.Y."/>
            <person name="Schneider R."/>
            <person name="Smith A.J."/>
            <person name="Vanacova S."/>
            <person name="Villalvazo M."/>
            <person name="Haas B.J."/>
            <person name="Pertea M."/>
            <person name="Feldblyum T.V."/>
            <person name="Utterback T.R."/>
            <person name="Shu C.L."/>
            <person name="Osoegawa K."/>
            <person name="de Jong P.J."/>
            <person name="Hrdy I."/>
            <person name="Horvathova L."/>
            <person name="Zubacova Z."/>
            <person name="Dolezal P."/>
            <person name="Malik S.B."/>
            <person name="Logsdon J.M. Jr."/>
            <person name="Henze K."/>
            <person name="Gupta A."/>
            <person name="Wang C.C."/>
            <person name="Dunne R.L."/>
            <person name="Upcroft J.A."/>
            <person name="Upcroft P."/>
            <person name="White O."/>
            <person name="Salzberg S.L."/>
            <person name="Tang P."/>
            <person name="Chiu C.-H."/>
            <person name="Lee Y.-S."/>
            <person name="Embley T.M."/>
            <person name="Coombs G.H."/>
            <person name="Mottram J.C."/>
            <person name="Tachezy J."/>
            <person name="Fraser-Liggett C.M."/>
            <person name="Johnson P.J."/>
        </authorList>
    </citation>
    <scope>NUCLEOTIDE SEQUENCE [LARGE SCALE GENOMIC DNA]</scope>
    <source>
        <strain evidence="13">G3</strain>
    </source>
</reference>
<dbReference type="STRING" id="5722.A2F6H8"/>
<evidence type="ECO:0000256" key="8">
    <source>
        <dbReference type="ARBA" id="ARBA00023136"/>
    </source>
</evidence>
<evidence type="ECO:0000256" key="10">
    <source>
        <dbReference type="ARBA" id="ARBA00066080"/>
    </source>
</evidence>
<dbReference type="Pfam" id="PF01080">
    <property type="entry name" value="Presenilin"/>
    <property type="match status" value="1"/>
</dbReference>
<evidence type="ECO:0000256" key="4">
    <source>
        <dbReference type="ARBA" id="ARBA00022824"/>
    </source>
</evidence>
<dbReference type="InterPro" id="IPR042524">
    <property type="entry name" value="Presenilin_C"/>
</dbReference>
<dbReference type="GO" id="GO:0070765">
    <property type="term" value="C:gamma-secretase complex"/>
    <property type="evidence" value="ECO:0000318"/>
    <property type="project" value="GO_Central"/>
</dbReference>
<keyword evidence="5 11" id="KW-0914">Notch signaling pathway</keyword>
<dbReference type="GO" id="GO:0016485">
    <property type="term" value="P:protein processing"/>
    <property type="evidence" value="ECO:0007669"/>
    <property type="project" value="InterPro"/>
</dbReference>
<dbReference type="AlphaFoldDB" id="A2F6H8"/>
<comment type="similarity">
    <text evidence="1 11">Belongs to the peptidase A22A family.</text>
</comment>
<comment type="domain">
    <text evidence="11">The PAL motif is required for normal active site conformation.</text>
</comment>
<dbReference type="FunFam" id="1.10.472.100:FF:000003">
    <property type="entry name" value="Presenilin"/>
    <property type="match status" value="1"/>
</dbReference>
<dbReference type="EMBL" id="DS113636">
    <property type="protein sequence ID" value="EAX99476.1"/>
    <property type="molecule type" value="Genomic_DNA"/>
</dbReference>
<dbReference type="VEuPathDB" id="TrichDB:TVAG_412920"/>
<dbReference type="Gene3D" id="1.10.472.100">
    <property type="entry name" value="Presenilin"/>
    <property type="match status" value="1"/>
</dbReference>
<organism evidence="13 14">
    <name type="scientific">Trichomonas vaginalis (strain ATCC PRA-98 / G3)</name>
    <dbReference type="NCBI Taxonomy" id="412133"/>
    <lineage>
        <taxon>Eukaryota</taxon>
        <taxon>Metamonada</taxon>
        <taxon>Parabasalia</taxon>
        <taxon>Trichomonadida</taxon>
        <taxon>Trichomonadidae</taxon>
        <taxon>Trichomonas</taxon>
    </lineage>
</organism>
<feature type="transmembrane region" description="Helical" evidence="11">
    <location>
        <begin position="82"/>
        <end position="101"/>
    </location>
</feature>
<keyword evidence="3 11" id="KW-0378">Hydrolase</keyword>
<evidence type="ECO:0000256" key="1">
    <source>
        <dbReference type="ARBA" id="ARBA00008604"/>
    </source>
</evidence>
<evidence type="ECO:0000256" key="11">
    <source>
        <dbReference type="RuleBase" id="RU361148"/>
    </source>
</evidence>
<dbReference type="GO" id="GO:0000139">
    <property type="term" value="C:Golgi membrane"/>
    <property type="evidence" value="ECO:0007669"/>
    <property type="project" value="UniProtKB-SubCell"/>
</dbReference>
<dbReference type="GO" id="GO:0006509">
    <property type="term" value="P:membrane protein ectodomain proteolysis"/>
    <property type="evidence" value="ECO:0000318"/>
    <property type="project" value="GO_Central"/>
</dbReference>
<feature type="compositionally biased region" description="Low complexity" evidence="12">
    <location>
        <begin position="302"/>
        <end position="317"/>
    </location>
</feature>
<proteinExistence type="inferred from homology"/>
<comment type="subunit">
    <text evidence="10">Homodimer. Component of the gamma-secretase complex, a complex composed of a presenilin homodimer, nicastrin, aph1 and pen2.</text>
</comment>
<dbReference type="PANTHER" id="PTHR10202:SF13">
    <property type="entry name" value="PRESENILIN HOMOLOG"/>
    <property type="match status" value="1"/>
</dbReference>
<dbReference type="GO" id="GO:0007219">
    <property type="term" value="P:Notch signaling pathway"/>
    <property type="evidence" value="ECO:0007669"/>
    <property type="project" value="UniProtKB-KW"/>
</dbReference>
<sequence length="418" mass="47120">MKIAIPVVITLLLDVFLTRLKEQSFLNTTIDRTITVFTRTSSSSSGISTKWAIILAVILVAGIFLVTIVLLLLYYYGCTKCIIVWMVIAVTLLLSYYVYLAVGEIPSLENWPIDWITVVFFLLNIVIVGNMAVFWRAPKIVTQIILILISVMTCCVFLFLPDWTVWLLLGMLVIYDICVVLCPRGPLQLLIKKSQERGDAIPALIYSSAAYTWKDGPEEEEESHEIQIDRSTEQEENNQSNEPSTHESNEQTNQETNEQEDKKPLEKDPENGHHKKHKKRRPKKFPLGSKKIHPAEPKELNSEQSTESSSSSSSSSSSEDDSEALELESKEGIKLGLGDFVFYGILISRAARKGWDTSVVCIEAVLLGLSITLIFLAILERPLPALPFSLVLGIIFYFIMPYTLKPFALNLRKLLLVY</sequence>
<dbReference type="GO" id="GO:0005789">
    <property type="term" value="C:endoplasmic reticulum membrane"/>
    <property type="evidence" value="ECO:0007669"/>
    <property type="project" value="UniProtKB-SubCell"/>
</dbReference>
<dbReference type="GO" id="GO:0004175">
    <property type="term" value="F:endopeptidase activity"/>
    <property type="evidence" value="ECO:0000318"/>
    <property type="project" value="GO_Central"/>
</dbReference>
<dbReference type="InParanoid" id="A2F6H8"/>
<keyword evidence="6 11" id="KW-1133">Transmembrane helix</keyword>
<dbReference type="InterPro" id="IPR001108">
    <property type="entry name" value="Peptidase_A22A"/>
</dbReference>
<evidence type="ECO:0000256" key="9">
    <source>
        <dbReference type="ARBA" id="ARBA00053367"/>
    </source>
</evidence>
<dbReference type="VEuPathDB" id="TrichDB:TVAGG3_0002270"/>
<dbReference type="InterPro" id="IPR006639">
    <property type="entry name" value="Preselin/SPP"/>
</dbReference>
<feature type="compositionally biased region" description="Basic residues" evidence="12">
    <location>
        <begin position="273"/>
        <end position="284"/>
    </location>
</feature>
<evidence type="ECO:0000256" key="6">
    <source>
        <dbReference type="ARBA" id="ARBA00022989"/>
    </source>
</evidence>
<evidence type="ECO:0000256" key="2">
    <source>
        <dbReference type="ARBA" id="ARBA00022692"/>
    </source>
</evidence>
<evidence type="ECO:0000256" key="7">
    <source>
        <dbReference type="ARBA" id="ARBA00023034"/>
    </source>
</evidence>
<accession>A2F6H8</accession>
<dbReference type="GO" id="GO:0042500">
    <property type="term" value="F:aspartic endopeptidase activity, intramembrane cleaving"/>
    <property type="evidence" value="ECO:0007669"/>
    <property type="project" value="InterPro"/>
</dbReference>